<dbReference type="SUPFAM" id="SSF103190">
    <property type="entry name" value="Sensory domain-like"/>
    <property type="match status" value="2"/>
</dbReference>
<dbReference type="NCBIfam" id="TIGR00254">
    <property type="entry name" value="GGDEF"/>
    <property type="match status" value="1"/>
</dbReference>
<feature type="domain" description="GGDEF" evidence="9">
    <location>
        <begin position="387"/>
        <end position="516"/>
    </location>
</feature>
<dbReference type="PANTHER" id="PTHR45138">
    <property type="entry name" value="REGULATORY COMPONENTS OF SENSORY TRANSDUCTION SYSTEM"/>
    <property type="match status" value="1"/>
</dbReference>
<dbReference type="SMART" id="SM00267">
    <property type="entry name" value="GGDEF"/>
    <property type="match status" value="1"/>
</dbReference>
<keyword evidence="11" id="KW-1185">Reference proteome</keyword>
<gene>
    <name evidence="10" type="ORF">WG926_15365</name>
</gene>
<dbReference type="Pfam" id="PF00990">
    <property type="entry name" value="GGDEF"/>
    <property type="match status" value="1"/>
</dbReference>
<dbReference type="PROSITE" id="PS50887">
    <property type="entry name" value="GGDEF"/>
    <property type="match status" value="1"/>
</dbReference>
<evidence type="ECO:0000256" key="7">
    <source>
        <dbReference type="ARBA" id="ARBA00034247"/>
    </source>
</evidence>
<dbReference type="EMBL" id="JBBKTW010000005">
    <property type="protein sequence ID" value="MEN2989694.1"/>
    <property type="molecule type" value="Genomic_DNA"/>
</dbReference>
<dbReference type="PANTHER" id="PTHR45138:SF9">
    <property type="entry name" value="DIGUANYLATE CYCLASE DGCM-RELATED"/>
    <property type="match status" value="1"/>
</dbReference>
<evidence type="ECO:0000313" key="10">
    <source>
        <dbReference type="EMBL" id="MEN2989694.1"/>
    </source>
</evidence>
<keyword evidence="10" id="KW-0548">Nucleotidyltransferase</keyword>
<dbReference type="Proteomes" id="UP001413721">
    <property type="component" value="Unassembled WGS sequence"/>
</dbReference>
<keyword evidence="3" id="KW-1003">Cell membrane</keyword>
<comment type="caution">
    <text evidence="10">The sequence shown here is derived from an EMBL/GenBank/DDBJ whole genome shotgun (WGS) entry which is preliminary data.</text>
</comment>
<dbReference type="InterPro" id="IPR000160">
    <property type="entry name" value="GGDEF_dom"/>
</dbReference>
<evidence type="ECO:0000256" key="5">
    <source>
        <dbReference type="ARBA" id="ARBA00022989"/>
    </source>
</evidence>
<sequence>MFRIDLRRMILFMAIMSVLVMMLGSFYASYLVQRQLLIDNTLDANYAYAAKLAESTQNFIASAQQQLAYSASIIADEFDHEDILLREAEGLRLRTNSFNSVVIIDADGWVRATSPETLSLTGQKVTSANSVQALRERRPIVSQPFMSLAGNLIVFISAPIVDSADIYHGYIGGSIYLKDTSILSSLLGEHYYEDESYLYVVDQSRRLLYHPDPGRVGEVVGANVVIDAIIRGESGRQRVVNSRGVDMLAGFARVPATGWGIVAQRPFDATLEGLNDLTWKVVRNTLPLGFVTLIFIWWFARLISHPLWQLADGAQHMDRDGTADKLRNVRSWYHEALQIKRAMLVGIGLVNTKIGRLNRDVQTDPLTGVLNRRGLDAVLDEWRAEARPFAAIALDIDHFKRVNDTFGHDAGDSVLRNLSLTIQSCAREADIVCRLGGEEFLLLLPSTSAASAAAVAERLRRAAAQDVVDPVGRITISLGVAALPEHGADAGMVLRMADEMLYEAKNGGRNRVVVAG</sequence>
<evidence type="ECO:0000256" key="6">
    <source>
        <dbReference type="ARBA" id="ARBA00023136"/>
    </source>
</evidence>
<dbReference type="InterPro" id="IPR033479">
    <property type="entry name" value="dCache_1"/>
</dbReference>
<proteinExistence type="predicted"/>
<evidence type="ECO:0000256" key="1">
    <source>
        <dbReference type="ARBA" id="ARBA00004651"/>
    </source>
</evidence>
<dbReference type="Gene3D" id="3.30.70.270">
    <property type="match status" value="1"/>
</dbReference>
<evidence type="ECO:0000256" key="8">
    <source>
        <dbReference type="SAM" id="Phobius"/>
    </source>
</evidence>
<reference evidence="10 11" key="1">
    <citation type="submission" date="2024-03" db="EMBL/GenBank/DDBJ databases">
        <title>High-quality draft genome sequencing of Tistrella sp. BH-R2-4.</title>
        <authorList>
            <person name="Dong C."/>
        </authorList>
    </citation>
    <scope>NUCLEOTIDE SEQUENCE [LARGE SCALE GENOMIC DNA]</scope>
    <source>
        <strain evidence="10 11">BH-R2-4</strain>
    </source>
</reference>
<dbReference type="InterPro" id="IPR029151">
    <property type="entry name" value="Sensor-like_sf"/>
</dbReference>
<dbReference type="RefSeq" id="WP_345937691.1">
    <property type="nucleotide sequence ID" value="NZ_JBBKTW010000005.1"/>
</dbReference>
<keyword evidence="4 8" id="KW-0812">Transmembrane</keyword>
<name>A0ABU9YLL2_9PROT</name>
<feature type="transmembrane region" description="Helical" evidence="8">
    <location>
        <begin position="9"/>
        <end position="32"/>
    </location>
</feature>
<dbReference type="InterPro" id="IPR043128">
    <property type="entry name" value="Rev_trsase/Diguanyl_cyclase"/>
</dbReference>
<evidence type="ECO:0000256" key="3">
    <source>
        <dbReference type="ARBA" id="ARBA00022475"/>
    </source>
</evidence>
<dbReference type="CDD" id="cd12912">
    <property type="entry name" value="PDC2_MCP_like"/>
    <property type="match status" value="1"/>
</dbReference>
<dbReference type="InterPro" id="IPR029787">
    <property type="entry name" value="Nucleotide_cyclase"/>
</dbReference>
<evidence type="ECO:0000259" key="9">
    <source>
        <dbReference type="PROSITE" id="PS50887"/>
    </source>
</evidence>
<keyword evidence="6 8" id="KW-0472">Membrane</keyword>
<dbReference type="EC" id="2.7.7.65" evidence="2"/>
<keyword evidence="5 8" id="KW-1133">Transmembrane helix</keyword>
<accession>A0ABU9YLL2</accession>
<protein>
    <recommendedName>
        <fullName evidence="2">diguanylate cyclase</fullName>
        <ecNumber evidence="2">2.7.7.65</ecNumber>
    </recommendedName>
</protein>
<organism evidence="10 11">
    <name type="scientific">Tistrella arctica</name>
    <dbReference type="NCBI Taxonomy" id="3133430"/>
    <lineage>
        <taxon>Bacteria</taxon>
        <taxon>Pseudomonadati</taxon>
        <taxon>Pseudomonadota</taxon>
        <taxon>Alphaproteobacteria</taxon>
        <taxon>Geminicoccales</taxon>
        <taxon>Geminicoccaceae</taxon>
        <taxon>Tistrella</taxon>
    </lineage>
</organism>
<comment type="catalytic activity">
    <reaction evidence="7">
        <text>2 GTP = 3',3'-c-di-GMP + 2 diphosphate</text>
        <dbReference type="Rhea" id="RHEA:24898"/>
        <dbReference type="ChEBI" id="CHEBI:33019"/>
        <dbReference type="ChEBI" id="CHEBI:37565"/>
        <dbReference type="ChEBI" id="CHEBI:58805"/>
        <dbReference type="EC" id="2.7.7.65"/>
    </reaction>
</comment>
<comment type="subcellular location">
    <subcellularLocation>
        <location evidence="1">Cell membrane</location>
        <topology evidence="1">Multi-pass membrane protein</topology>
    </subcellularLocation>
</comment>
<dbReference type="GO" id="GO:0052621">
    <property type="term" value="F:diguanylate cyclase activity"/>
    <property type="evidence" value="ECO:0007669"/>
    <property type="project" value="UniProtKB-EC"/>
</dbReference>
<evidence type="ECO:0000256" key="2">
    <source>
        <dbReference type="ARBA" id="ARBA00012528"/>
    </source>
</evidence>
<keyword evidence="10" id="KW-0808">Transferase</keyword>
<dbReference type="Pfam" id="PF02743">
    <property type="entry name" value="dCache_1"/>
    <property type="match status" value="1"/>
</dbReference>
<evidence type="ECO:0000256" key="4">
    <source>
        <dbReference type="ARBA" id="ARBA00022692"/>
    </source>
</evidence>
<dbReference type="CDD" id="cd01949">
    <property type="entry name" value="GGDEF"/>
    <property type="match status" value="1"/>
</dbReference>
<dbReference type="InterPro" id="IPR050469">
    <property type="entry name" value="Diguanylate_Cyclase"/>
</dbReference>
<dbReference type="Gene3D" id="3.30.450.20">
    <property type="entry name" value="PAS domain"/>
    <property type="match status" value="1"/>
</dbReference>
<dbReference type="SUPFAM" id="SSF55073">
    <property type="entry name" value="Nucleotide cyclase"/>
    <property type="match status" value="1"/>
</dbReference>
<evidence type="ECO:0000313" key="11">
    <source>
        <dbReference type="Proteomes" id="UP001413721"/>
    </source>
</evidence>